<keyword evidence="1" id="KW-0812">Transmembrane</keyword>
<keyword evidence="3" id="KW-1185">Reference proteome</keyword>
<sequence length="164" mass="18561">MMTWKTPWIRYALLLGIALGGFFNGILLHQILQWHHLLSLVPGVDDLPAQVLWDGYFHLFMYLLAGLGLWGLWRAHVRRAGITGQPLLGALIAGFGLWHILDSVLSHWLLGIHRIRIDSEVPLFWDLLWFFVFGLLPFGIGWGLGRGSGEGGAICTGRRLRSRR</sequence>
<feature type="transmembrane region" description="Helical" evidence="1">
    <location>
        <begin position="87"/>
        <end position="110"/>
    </location>
</feature>
<feature type="transmembrane region" description="Helical" evidence="1">
    <location>
        <begin position="12"/>
        <end position="35"/>
    </location>
</feature>
<dbReference type="STRING" id="1337093.MBELCI_0628"/>
<feature type="transmembrane region" description="Helical" evidence="1">
    <location>
        <begin position="122"/>
        <end position="144"/>
    </location>
</feature>
<keyword evidence="1" id="KW-1133">Transmembrane helix</keyword>
<accession>U2YIJ7</accession>
<name>U2YIJ7_9RHOB</name>
<dbReference type="AlphaFoldDB" id="U2YIJ7"/>
<comment type="caution">
    <text evidence="2">The sequence shown here is derived from an EMBL/GenBank/DDBJ whole genome shotgun (WGS) entry which is preliminary data.</text>
</comment>
<keyword evidence="1" id="KW-0472">Membrane</keyword>
<evidence type="ECO:0008006" key="4">
    <source>
        <dbReference type="Google" id="ProtNLM"/>
    </source>
</evidence>
<evidence type="ECO:0000313" key="3">
    <source>
        <dbReference type="Proteomes" id="UP000016566"/>
    </source>
</evidence>
<organism evidence="2 3">
    <name type="scientific">Limimaricola cinnabarinus LL-001</name>
    <dbReference type="NCBI Taxonomy" id="1337093"/>
    <lineage>
        <taxon>Bacteria</taxon>
        <taxon>Pseudomonadati</taxon>
        <taxon>Pseudomonadota</taxon>
        <taxon>Alphaproteobacteria</taxon>
        <taxon>Rhodobacterales</taxon>
        <taxon>Paracoccaceae</taxon>
        <taxon>Limimaricola</taxon>
    </lineage>
</organism>
<reference evidence="2" key="1">
    <citation type="journal article" date="2013" name="Genome Announc.">
        <title>Draft Genome Sequence of Loktanella cinnabarina LL-001T, Isolated from Deep-Sea Floor Sediment.</title>
        <authorList>
            <person name="Nishi S."/>
            <person name="Tsubouchi T."/>
            <person name="Takaki Y."/>
            <person name="Koyanagi R."/>
            <person name="Satoh N."/>
            <person name="Maruyama T."/>
            <person name="Hatada Y."/>
        </authorList>
    </citation>
    <scope>NUCLEOTIDE SEQUENCE [LARGE SCALE GENOMIC DNA]</scope>
    <source>
        <strain evidence="2">LL-001</strain>
    </source>
</reference>
<proteinExistence type="predicted"/>
<evidence type="ECO:0000256" key="1">
    <source>
        <dbReference type="SAM" id="Phobius"/>
    </source>
</evidence>
<protein>
    <recommendedName>
        <fullName evidence="4">DUF2243 domain-containing protein</fullName>
    </recommendedName>
</protein>
<feature type="transmembrane region" description="Helical" evidence="1">
    <location>
        <begin position="55"/>
        <end position="75"/>
    </location>
</feature>
<gene>
    <name evidence="2" type="ORF">MBELCI_0628</name>
</gene>
<dbReference type="EMBL" id="BATB01000004">
    <property type="protein sequence ID" value="GAD54576.1"/>
    <property type="molecule type" value="Genomic_DNA"/>
</dbReference>
<dbReference type="InterPro" id="IPR018719">
    <property type="entry name" value="DUF2243_membrane"/>
</dbReference>
<dbReference type="eggNOG" id="COG4329">
    <property type="taxonomic scope" value="Bacteria"/>
</dbReference>
<dbReference type="Pfam" id="PF10002">
    <property type="entry name" value="DUF2243"/>
    <property type="match status" value="1"/>
</dbReference>
<dbReference type="Proteomes" id="UP000016566">
    <property type="component" value="Unassembled WGS sequence"/>
</dbReference>
<evidence type="ECO:0000313" key="2">
    <source>
        <dbReference type="EMBL" id="GAD54576.1"/>
    </source>
</evidence>